<name>A0ABY7CLA9_9BASI</name>
<organism evidence="2 3">
    <name type="scientific">Puccinia triticina</name>
    <dbReference type="NCBI Taxonomy" id="208348"/>
    <lineage>
        <taxon>Eukaryota</taxon>
        <taxon>Fungi</taxon>
        <taxon>Dikarya</taxon>
        <taxon>Basidiomycota</taxon>
        <taxon>Pucciniomycotina</taxon>
        <taxon>Pucciniomycetes</taxon>
        <taxon>Pucciniales</taxon>
        <taxon>Pucciniaceae</taxon>
        <taxon>Puccinia</taxon>
    </lineage>
</organism>
<dbReference type="Proteomes" id="UP001164743">
    <property type="component" value="Chromosome 6A"/>
</dbReference>
<evidence type="ECO:0000313" key="3">
    <source>
        <dbReference type="Proteomes" id="UP001164743"/>
    </source>
</evidence>
<feature type="region of interest" description="Disordered" evidence="1">
    <location>
        <begin position="317"/>
        <end position="344"/>
    </location>
</feature>
<feature type="region of interest" description="Disordered" evidence="1">
    <location>
        <begin position="222"/>
        <end position="260"/>
    </location>
</feature>
<feature type="region of interest" description="Disordered" evidence="1">
    <location>
        <begin position="612"/>
        <end position="633"/>
    </location>
</feature>
<feature type="compositionally biased region" description="Polar residues" evidence="1">
    <location>
        <begin position="333"/>
        <end position="344"/>
    </location>
</feature>
<evidence type="ECO:0000313" key="2">
    <source>
        <dbReference type="EMBL" id="WAQ85485.1"/>
    </source>
</evidence>
<feature type="region of interest" description="Disordered" evidence="1">
    <location>
        <begin position="516"/>
        <end position="553"/>
    </location>
</feature>
<reference evidence="2" key="1">
    <citation type="submission" date="2022-10" db="EMBL/GenBank/DDBJ databases">
        <title>Puccinia triticina Genome sequencing and assembly.</title>
        <authorList>
            <person name="Li C."/>
        </authorList>
    </citation>
    <scope>NUCLEOTIDE SEQUENCE</scope>
    <source>
        <strain evidence="2">Pt15</strain>
    </source>
</reference>
<gene>
    <name evidence="2" type="ORF">PtA15_6A113</name>
</gene>
<feature type="compositionally biased region" description="Low complexity" evidence="1">
    <location>
        <begin position="317"/>
        <end position="332"/>
    </location>
</feature>
<evidence type="ECO:0008006" key="4">
    <source>
        <dbReference type="Google" id="ProtNLM"/>
    </source>
</evidence>
<dbReference type="EMBL" id="CP110426">
    <property type="protein sequence ID" value="WAQ85485.1"/>
    <property type="molecule type" value="Genomic_DNA"/>
</dbReference>
<sequence length="735" mass="80941">MVALTITPKHGNHTRYFPHAGFLGLSPVILAGHVHTRLEEDNQPLEASRLVVRIRCYEAVGSTLSKGTRPELPDSFNKLSNLNVLWQTEQTLWAARSSAGYEPLGDSNRPWKLTIPTHAVDPTHNSNAQQSCPAIGSITYKTWRSWWQVETVIYHKPAGIMGSKLMKSHPLYLINYREAEKYYSSPEEPTTTIQSSNSRIRYSITSPTAVCCGDEIQIKILIGTKPPPPPQQQQQQQHPHHHSPAPATSSSSSESSSGEPELILKRLQVSLVRRLAIELFKPSPSSTQPIPIDHKPWRLARHLANPALRPINPFASASAPSPSSILTAPLSSEPLTTPTSNSTPHSIALGSNLNAKRQFTTVNTLITNTEGISKSVLLNHLDHHQPHPSLLDQHQPQHPPARYEYGFLVKLKVPLVKSKSHYSIGETCKTNLATVNFSFQFKLSIKNKVTNRLETIDLSELNVDVFSISKAEIQGALGQLKKISGSGSLPPRRFVVVGPRVHIRLGLGRRLQAALAQRPRPSHPAVRLSPRRPVASPGAPVTPATSLFPPPGRPADRGLLARRIPPPPDFFLLFRYTHTQHQPPRHRLLSWPYPPHALSDTPLVAAPSAVVSSPRRLRPVPSSPSAPEYRHDLPYEDGVSLGGRRPGRHPSAALHRHHVPLALASRALPAAPCPFFPRPLVGPLLPLATLAAPAAHPDVPSSLFFSFTCLCFLFLVKLPPVIHTHIARHLRHLSP</sequence>
<protein>
    <recommendedName>
        <fullName evidence="4">Arrestin C-terminal-like domain-containing protein</fullName>
    </recommendedName>
</protein>
<proteinExistence type="predicted"/>
<accession>A0ABY7CLA9</accession>
<evidence type="ECO:0000256" key="1">
    <source>
        <dbReference type="SAM" id="MobiDB-lite"/>
    </source>
</evidence>
<dbReference type="GeneID" id="77810679"/>
<feature type="compositionally biased region" description="Low complexity" evidence="1">
    <location>
        <begin position="244"/>
        <end position="260"/>
    </location>
</feature>
<feature type="compositionally biased region" description="Low complexity" evidence="1">
    <location>
        <begin position="612"/>
        <end position="627"/>
    </location>
</feature>
<keyword evidence="3" id="KW-1185">Reference proteome</keyword>
<dbReference type="RefSeq" id="XP_053021040.1">
    <property type="nucleotide sequence ID" value="XM_053169784.1"/>
</dbReference>